<dbReference type="GO" id="GO:0005829">
    <property type="term" value="C:cytosol"/>
    <property type="evidence" value="ECO:0007669"/>
    <property type="project" value="TreeGrafter"/>
</dbReference>
<feature type="domain" description="PurM-like N-terminal" evidence="13">
    <location>
        <begin position="70"/>
        <end position="175"/>
    </location>
</feature>
<dbReference type="NCBIfam" id="TIGR00878">
    <property type="entry name" value="purM"/>
    <property type="match status" value="1"/>
</dbReference>
<evidence type="ECO:0000256" key="1">
    <source>
        <dbReference type="ARBA" id="ARBA00004686"/>
    </source>
</evidence>
<dbReference type="Pfam" id="PF02769">
    <property type="entry name" value="AIRS_C"/>
    <property type="match status" value="1"/>
</dbReference>
<evidence type="ECO:0000259" key="14">
    <source>
        <dbReference type="Pfam" id="PF02769"/>
    </source>
</evidence>
<evidence type="ECO:0000256" key="8">
    <source>
        <dbReference type="ARBA" id="ARBA00031908"/>
    </source>
</evidence>
<keyword evidence="7 12" id="KW-0067">ATP-binding</keyword>
<dbReference type="InterPro" id="IPR036921">
    <property type="entry name" value="PurM-like_N_sf"/>
</dbReference>
<feature type="domain" description="PurM-like C-terminal" evidence="14">
    <location>
        <begin position="187"/>
        <end position="352"/>
    </location>
</feature>
<dbReference type="GO" id="GO:0004637">
    <property type="term" value="F:phosphoribosylamine-glycine ligase activity"/>
    <property type="evidence" value="ECO:0007669"/>
    <property type="project" value="TreeGrafter"/>
</dbReference>
<evidence type="ECO:0000256" key="5">
    <source>
        <dbReference type="ARBA" id="ARBA00022598"/>
    </source>
</evidence>
<evidence type="ECO:0000256" key="7">
    <source>
        <dbReference type="ARBA" id="ARBA00022840"/>
    </source>
</evidence>
<dbReference type="InterPro" id="IPR036676">
    <property type="entry name" value="PurM-like_C_sf"/>
</dbReference>
<evidence type="ECO:0000256" key="11">
    <source>
        <dbReference type="ARBA" id="ARBA00049057"/>
    </source>
</evidence>
<comment type="subcellular location">
    <subcellularLocation>
        <location evidence="12">Cytoplasm</location>
    </subcellularLocation>
</comment>
<dbReference type="HAMAP" id="MF_00741">
    <property type="entry name" value="AIRS"/>
    <property type="match status" value="1"/>
</dbReference>
<evidence type="ECO:0000256" key="4">
    <source>
        <dbReference type="ARBA" id="ARBA00020367"/>
    </source>
</evidence>
<dbReference type="RefSeq" id="WP_193928218.1">
    <property type="nucleotide sequence ID" value="NZ_JADEYC010000015.1"/>
</dbReference>
<dbReference type="GO" id="GO:0006189">
    <property type="term" value="P:'de novo' IMP biosynthetic process"/>
    <property type="evidence" value="ECO:0007669"/>
    <property type="project" value="UniProtKB-UniRule"/>
</dbReference>
<proteinExistence type="inferred from homology"/>
<dbReference type="Gene3D" id="3.30.1330.10">
    <property type="entry name" value="PurM-like, N-terminal domain"/>
    <property type="match status" value="1"/>
</dbReference>
<gene>
    <name evidence="12" type="primary">purM</name>
    <name evidence="15" type="ORF">IQ251_09995</name>
</gene>
<dbReference type="GO" id="GO:0004641">
    <property type="term" value="F:phosphoribosylformylglycinamidine cyclo-ligase activity"/>
    <property type="evidence" value="ECO:0007669"/>
    <property type="project" value="UniProtKB-UniRule"/>
</dbReference>
<protein>
    <recommendedName>
        <fullName evidence="4 12">Phosphoribosylformylglycinamidine cyclo-ligase</fullName>
        <ecNumber evidence="3 12">6.3.3.1</ecNumber>
    </recommendedName>
    <alternativeName>
        <fullName evidence="9 12">AIR synthase</fullName>
    </alternativeName>
    <alternativeName>
        <fullName evidence="10 12">AIRS</fullName>
    </alternativeName>
    <alternativeName>
        <fullName evidence="8 12">Phosphoribosyl-aminoimidazole synthetase</fullName>
    </alternativeName>
</protein>
<evidence type="ECO:0000259" key="13">
    <source>
        <dbReference type="Pfam" id="PF00586"/>
    </source>
</evidence>
<accession>A0A929B9J6</accession>
<evidence type="ECO:0000256" key="3">
    <source>
        <dbReference type="ARBA" id="ARBA00013047"/>
    </source>
</evidence>
<evidence type="ECO:0000256" key="2">
    <source>
        <dbReference type="ARBA" id="ARBA00010280"/>
    </source>
</evidence>
<dbReference type="GO" id="GO:0005524">
    <property type="term" value="F:ATP binding"/>
    <property type="evidence" value="ECO:0007669"/>
    <property type="project" value="UniProtKB-KW"/>
</dbReference>
<dbReference type="GO" id="GO:0046084">
    <property type="term" value="P:adenine biosynthetic process"/>
    <property type="evidence" value="ECO:0007669"/>
    <property type="project" value="TreeGrafter"/>
</dbReference>
<dbReference type="InterPro" id="IPR004733">
    <property type="entry name" value="PurM_cligase"/>
</dbReference>
<keyword evidence="16" id="KW-1185">Reference proteome</keyword>
<keyword evidence="12" id="KW-0963">Cytoplasm</keyword>
<dbReference type="PANTHER" id="PTHR10520">
    <property type="entry name" value="TRIFUNCTIONAL PURINE BIOSYNTHETIC PROTEIN ADENOSINE-3-RELATED"/>
    <property type="match status" value="1"/>
</dbReference>
<reference evidence="15" key="1">
    <citation type="submission" date="2020-10" db="EMBL/GenBank/DDBJ databases">
        <title>Diversity and distribution of actinomycetes associated with coral in the coast of Hainan.</title>
        <authorList>
            <person name="Li F."/>
        </authorList>
    </citation>
    <scope>NUCLEOTIDE SEQUENCE</scope>
    <source>
        <strain evidence="15">HNM0983</strain>
    </source>
</reference>
<keyword evidence="12" id="KW-0658">Purine biosynthesis</keyword>
<dbReference type="Proteomes" id="UP000598360">
    <property type="component" value="Unassembled WGS sequence"/>
</dbReference>
<dbReference type="InterPro" id="IPR016188">
    <property type="entry name" value="PurM-like_N"/>
</dbReference>
<dbReference type="CDD" id="cd02196">
    <property type="entry name" value="PurM"/>
    <property type="match status" value="1"/>
</dbReference>
<comment type="pathway">
    <text evidence="1 12">Purine metabolism; IMP biosynthesis via de novo pathway; 5-amino-1-(5-phospho-D-ribosyl)imidazole from N(2)-formyl-N(1)-(5-phospho-D-ribosyl)glycinamide: step 2/2.</text>
</comment>
<keyword evidence="5 12" id="KW-0436">Ligase</keyword>
<dbReference type="SUPFAM" id="SSF55326">
    <property type="entry name" value="PurM N-terminal domain-like"/>
    <property type="match status" value="1"/>
</dbReference>
<evidence type="ECO:0000313" key="16">
    <source>
        <dbReference type="Proteomes" id="UP000598360"/>
    </source>
</evidence>
<dbReference type="SUPFAM" id="SSF56042">
    <property type="entry name" value="PurM C-terminal domain-like"/>
    <property type="match status" value="1"/>
</dbReference>
<dbReference type="PANTHER" id="PTHR10520:SF12">
    <property type="entry name" value="TRIFUNCTIONAL PURINE BIOSYNTHETIC PROTEIN ADENOSINE-3"/>
    <property type="match status" value="1"/>
</dbReference>
<comment type="catalytic activity">
    <reaction evidence="11 12">
        <text>2-formamido-N(1)-(5-O-phospho-beta-D-ribosyl)acetamidine + ATP = 5-amino-1-(5-phospho-beta-D-ribosyl)imidazole + ADP + phosphate + H(+)</text>
        <dbReference type="Rhea" id="RHEA:23032"/>
        <dbReference type="ChEBI" id="CHEBI:15378"/>
        <dbReference type="ChEBI" id="CHEBI:30616"/>
        <dbReference type="ChEBI" id="CHEBI:43474"/>
        <dbReference type="ChEBI" id="CHEBI:137981"/>
        <dbReference type="ChEBI" id="CHEBI:147287"/>
        <dbReference type="ChEBI" id="CHEBI:456216"/>
        <dbReference type="EC" id="6.3.3.1"/>
    </reaction>
</comment>
<evidence type="ECO:0000256" key="12">
    <source>
        <dbReference type="HAMAP-Rule" id="MF_00741"/>
    </source>
</evidence>
<evidence type="ECO:0000313" key="15">
    <source>
        <dbReference type="EMBL" id="MBE9374776.1"/>
    </source>
</evidence>
<dbReference type="Pfam" id="PF00586">
    <property type="entry name" value="AIRS"/>
    <property type="match status" value="1"/>
</dbReference>
<evidence type="ECO:0000256" key="6">
    <source>
        <dbReference type="ARBA" id="ARBA00022741"/>
    </source>
</evidence>
<comment type="similarity">
    <text evidence="2 12">Belongs to the AIR synthase family.</text>
</comment>
<comment type="caution">
    <text evidence="15">The sequence shown here is derived from an EMBL/GenBank/DDBJ whole genome shotgun (WGS) entry which is preliminary data.</text>
</comment>
<dbReference type="FunFam" id="3.30.1330.10:FF:000001">
    <property type="entry name" value="Phosphoribosylformylglycinamidine cyclo-ligase"/>
    <property type="match status" value="1"/>
</dbReference>
<organism evidence="15 16">
    <name type="scientific">Saccharopolyspora montiporae</name>
    <dbReference type="NCBI Taxonomy" id="2781240"/>
    <lineage>
        <taxon>Bacteria</taxon>
        <taxon>Bacillati</taxon>
        <taxon>Actinomycetota</taxon>
        <taxon>Actinomycetes</taxon>
        <taxon>Pseudonocardiales</taxon>
        <taxon>Pseudonocardiaceae</taxon>
        <taxon>Saccharopolyspora</taxon>
    </lineage>
</organism>
<dbReference type="EC" id="6.3.3.1" evidence="3 12"/>
<dbReference type="FunFam" id="3.90.650.10:FF:000016">
    <property type="entry name" value="Phosphoribosylformylglycinamidine cyclo-ligase"/>
    <property type="match status" value="1"/>
</dbReference>
<dbReference type="InterPro" id="IPR010918">
    <property type="entry name" value="PurM-like_C_dom"/>
</dbReference>
<keyword evidence="6 12" id="KW-0547">Nucleotide-binding</keyword>
<dbReference type="EMBL" id="JADEYC010000015">
    <property type="protein sequence ID" value="MBE9374776.1"/>
    <property type="molecule type" value="Genomic_DNA"/>
</dbReference>
<dbReference type="Gene3D" id="3.90.650.10">
    <property type="entry name" value="PurM-like C-terminal domain"/>
    <property type="match status" value="1"/>
</dbReference>
<evidence type="ECO:0000256" key="10">
    <source>
        <dbReference type="ARBA" id="ARBA00033093"/>
    </source>
</evidence>
<evidence type="ECO:0000256" key="9">
    <source>
        <dbReference type="ARBA" id="ARBA00032931"/>
    </source>
</evidence>
<sequence>MSEDLLAGSDQTENPKASYAAAGVSIEAGDEAVQQMRPWAQRATRPEVLGSLGGFAGLFQLKLDRWKQPVLASSTDGVGTKIAVAQALDVHDTVGIDLVAMVVDDLVVCGAEPLFLQDYVAVGKVVPERIADLVKGISEGCVQAGCALLGGETAEHPGMMGAGEYDVSATGVGVVEADAMLGPDKVRAGDVVIGMGSSGLHSNGYSLARHVLLEGARLPLDGHVAEFGRTLGEELLEPTRIYAKECLALAAEAGVRTFSHITGGGLAANLERVIPEGLTATLDRSTWSPQAVFRMIAERGRVAPDEMERTFNMGVGMVAVVAAEDVDRALAVLTARHVPAWTLGEVAKSGTESGADERVVLRGEHPAS</sequence>
<dbReference type="AlphaFoldDB" id="A0A929B9J6"/>
<name>A0A929B9J6_9PSEU</name>